<evidence type="ECO:0000259" key="5">
    <source>
        <dbReference type="PROSITE" id="PS50110"/>
    </source>
</evidence>
<name>A0A7W8DZW6_9BRAD</name>
<dbReference type="PANTHER" id="PTHR44591">
    <property type="entry name" value="STRESS RESPONSE REGULATOR PROTEIN 1"/>
    <property type="match status" value="1"/>
</dbReference>
<dbReference type="AlphaFoldDB" id="A0A7W8DZW6"/>
<dbReference type="PROSITE" id="PS50110">
    <property type="entry name" value="RESPONSE_REGULATORY"/>
    <property type="match status" value="1"/>
</dbReference>
<reference evidence="6 7" key="1">
    <citation type="submission" date="2020-08" db="EMBL/GenBank/DDBJ databases">
        <title>Genomic Encyclopedia of Type Strains, Phase IV (KMG-IV): sequencing the most valuable type-strain genomes for metagenomic binning, comparative biology and taxonomic classification.</title>
        <authorList>
            <person name="Goeker M."/>
        </authorList>
    </citation>
    <scope>NUCLEOTIDE SEQUENCE [LARGE SCALE GENOMIC DNA]</scope>
    <source>
        <strain evidence="6 7">DSM 12706</strain>
    </source>
</reference>
<dbReference type="Pfam" id="PF00072">
    <property type="entry name" value="Response_reg"/>
    <property type="match status" value="1"/>
</dbReference>
<dbReference type="SUPFAM" id="SSF52172">
    <property type="entry name" value="CheY-like"/>
    <property type="match status" value="1"/>
</dbReference>
<dbReference type="RefSeq" id="WP_246432986.1">
    <property type="nucleotide sequence ID" value="NZ_JACHIH010000025.1"/>
</dbReference>
<dbReference type="InterPro" id="IPR050595">
    <property type="entry name" value="Bact_response_regulator"/>
</dbReference>
<keyword evidence="1 4" id="KW-0597">Phosphoprotein</keyword>
<evidence type="ECO:0000256" key="3">
    <source>
        <dbReference type="ARBA" id="ARBA00023163"/>
    </source>
</evidence>
<dbReference type="PANTHER" id="PTHR44591:SF3">
    <property type="entry name" value="RESPONSE REGULATORY DOMAIN-CONTAINING PROTEIN"/>
    <property type="match status" value="1"/>
</dbReference>
<dbReference type="Gene3D" id="3.40.50.2300">
    <property type="match status" value="1"/>
</dbReference>
<evidence type="ECO:0000313" key="7">
    <source>
        <dbReference type="Proteomes" id="UP000542353"/>
    </source>
</evidence>
<dbReference type="EMBL" id="JACHIH010000025">
    <property type="protein sequence ID" value="MBB5048784.1"/>
    <property type="molecule type" value="Genomic_DNA"/>
</dbReference>
<comment type="caution">
    <text evidence="6">The sequence shown here is derived from an EMBL/GenBank/DDBJ whole genome shotgun (WGS) entry which is preliminary data.</text>
</comment>
<evidence type="ECO:0000256" key="1">
    <source>
        <dbReference type="ARBA" id="ARBA00022553"/>
    </source>
</evidence>
<dbReference type="InterPro" id="IPR001789">
    <property type="entry name" value="Sig_transdc_resp-reg_receiver"/>
</dbReference>
<gene>
    <name evidence="6" type="ORF">HNR60_003554</name>
</gene>
<evidence type="ECO:0000256" key="4">
    <source>
        <dbReference type="PROSITE-ProRule" id="PRU00169"/>
    </source>
</evidence>
<organism evidence="6 7">
    <name type="scientific">Rhodopseudomonas rhenobacensis</name>
    <dbReference type="NCBI Taxonomy" id="87461"/>
    <lineage>
        <taxon>Bacteria</taxon>
        <taxon>Pseudomonadati</taxon>
        <taxon>Pseudomonadota</taxon>
        <taxon>Alphaproteobacteria</taxon>
        <taxon>Hyphomicrobiales</taxon>
        <taxon>Nitrobacteraceae</taxon>
        <taxon>Rhodopseudomonas</taxon>
    </lineage>
</organism>
<keyword evidence="7" id="KW-1185">Reference proteome</keyword>
<dbReference type="SMART" id="SM00448">
    <property type="entry name" value="REC"/>
    <property type="match status" value="1"/>
</dbReference>
<dbReference type="Proteomes" id="UP000542353">
    <property type="component" value="Unassembled WGS sequence"/>
</dbReference>
<keyword evidence="3" id="KW-0804">Transcription</keyword>
<feature type="modified residue" description="4-aspartylphosphate" evidence="4">
    <location>
        <position position="56"/>
    </location>
</feature>
<proteinExistence type="predicted"/>
<feature type="domain" description="Response regulatory" evidence="5">
    <location>
        <begin position="6"/>
        <end position="119"/>
    </location>
</feature>
<protein>
    <submittedName>
        <fullName evidence="6">CheY-like chemotaxis protein</fullName>
    </submittedName>
</protein>
<dbReference type="InterPro" id="IPR011006">
    <property type="entry name" value="CheY-like_superfamily"/>
</dbReference>
<evidence type="ECO:0000256" key="2">
    <source>
        <dbReference type="ARBA" id="ARBA00023015"/>
    </source>
</evidence>
<keyword evidence="2" id="KW-0805">Transcription regulation</keyword>
<evidence type="ECO:0000313" key="6">
    <source>
        <dbReference type="EMBL" id="MBB5048784.1"/>
    </source>
</evidence>
<dbReference type="GO" id="GO:0000160">
    <property type="term" value="P:phosphorelay signal transduction system"/>
    <property type="evidence" value="ECO:0007669"/>
    <property type="project" value="InterPro"/>
</dbReference>
<sequence>MSKKPIVLVVEDESLLRANAVEMIEAAGFQVVEAANADEAIEILEARNDIRVVFTDIQMPGAMDGLKLAQAVRGRWPPIEIITTSGQLSISPDQLPERGRFLPKPYSPAQIAGVISELIC</sequence>
<accession>A0A7W8DZW6</accession>